<proteinExistence type="predicted"/>
<dbReference type="EMBL" id="JADPRT010000007">
    <property type="protein sequence ID" value="MBF9069912.1"/>
    <property type="molecule type" value="Genomic_DNA"/>
</dbReference>
<accession>A0A931B763</accession>
<comment type="caution">
    <text evidence="1">The sequence shown here is derived from an EMBL/GenBank/DDBJ whole genome shotgun (WGS) entry which is preliminary data.</text>
</comment>
<evidence type="ECO:0000313" key="2">
    <source>
        <dbReference type="Proteomes" id="UP000657385"/>
    </source>
</evidence>
<evidence type="ECO:0000313" key="1">
    <source>
        <dbReference type="EMBL" id="MBF9069912.1"/>
    </source>
</evidence>
<name>A0A931B763_9ACTN</name>
<dbReference type="AlphaFoldDB" id="A0A931B763"/>
<organism evidence="1 2">
    <name type="scientific">Streptacidiphilus fuscans</name>
    <dbReference type="NCBI Taxonomy" id="2789292"/>
    <lineage>
        <taxon>Bacteria</taxon>
        <taxon>Bacillati</taxon>
        <taxon>Actinomycetota</taxon>
        <taxon>Actinomycetes</taxon>
        <taxon>Kitasatosporales</taxon>
        <taxon>Streptomycetaceae</taxon>
        <taxon>Streptacidiphilus</taxon>
    </lineage>
</organism>
<dbReference type="Proteomes" id="UP000657385">
    <property type="component" value="Unassembled WGS sequence"/>
</dbReference>
<keyword evidence="2" id="KW-1185">Reference proteome</keyword>
<reference evidence="1" key="1">
    <citation type="submission" date="2020-11" db="EMBL/GenBank/DDBJ databases">
        <title>Isolation and identification of active actinomycetes.</title>
        <authorList>
            <person name="Yu B."/>
        </authorList>
    </citation>
    <scope>NUCLEOTIDE SEQUENCE</scope>
    <source>
        <strain evidence="1">NEAU-YB345</strain>
    </source>
</reference>
<dbReference type="RefSeq" id="WP_196195098.1">
    <property type="nucleotide sequence ID" value="NZ_JADPRT010000007.1"/>
</dbReference>
<gene>
    <name evidence="1" type="ORF">I2501_17965</name>
</gene>
<sequence>MTFVQVIDYETEEAERFNALMDEWLRVTEGKRTATHSSVGMDRDKPTHFMQMVEFPSYESAMRNSELPETRHIAEEMQNACITPPHFVNLEIVRDERL</sequence>
<protein>
    <submittedName>
        <fullName evidence="1">Uncharacterized protein</fullName>
    </submittedName>
</protein>